<name>A0AAW1FIJ7_ZOAVI</name>
<feature type="signal peptide" evidence="2">
    <location>
        <begin position="1"/>
        <end position="28"/>
    </location>
</feature>
<feature type="compositionally biased region" description="Pro residues" evidence="1">
    <location>
        <begin position="34"/>
        <end position="49"/>
    </location>
</feature>
<keyword evidence="2" id="KW-0732">Signal</keyword>
<dbReference type="AlphaFoldDB" id="A0AAW1FIJ7"/>
<reference evidence="3 4" key="1">
    <citation type="journal article" date="2024" name="Genome Biol. Evol.">
        <title>Chromosome-level genome assembly of the viviparous eelpout Zoarces viviparus.</title>
        <authorList>
            <person name="Fuhrmann N."/>
            <person name="Brasseur M.V."/>
            <person name="Bakowski C.E."/>
            <person name="Podsiadlowski L."/>
            <person name="Prost S."/>
            <person name="Krehenwinkel H."/>
            <person name="Mayer C."/>
        </authorList>
    </citation>
    <scope>NUCLEOTIDE SEQUENCE [LARGE SCALE GENOMIC DNA]</scope>
    <source>
        <strain evidence="3">NO-MEL_2022_Ind0_liver</strain>
    </source>
</reference>
<feature type="region of interest" description="Disordered" evidence="1">
    <location>
        <begin position="34"/>
        <end position="79"/>
    </location>
</feature>
<evidence type="ECO:0008006" key="5">
    <source>
        <dbReference type="Google" id="ProtNLM"/>
    </source>
</evidence>
<dbReference type="EMBL" id="JBCEZU010000056">
    <property type="protein sequence ID" value="KAK9534484.1"/>
    <property type="molecule type" value="Genomic_DNA"/>
</dbReference>
<protein>
    <recommendedName>
        <fullName evidence="5">Secreted protein</fullName>
    </recommendedName>
</protein>
<sequence length="79" mass="8722">MRRLYCNPISAMSVDVFARLLIWSLVFSDLLQLAPPPPSPAPNHLPPRTPRCSSSEEKGDDGRESALTKEGSEKTQKSL</sequence>
<accession>A0AAW1FIJ7</accession>
<evidence type="ECO:0000256" key="1">
    <source>
        <dbReference type="SAM" id="MobiDB-lite"/>
    </source>
</evidence>
<dbReference type="Proteomes" id="UP001488805">
    <property type="component" value="Unassembled WGS sequence"/>
</dbReference>
<evidence type="ECO:0000256" key="2">
    <source>
        <dbReference type="SAM" id="SignalP"/>
    </source>
</evidence>
<comment type="caution">
    <text evidence="3">The sequence shown here is derived from an EMBL/GenBank/DDBJ whole genome shotgun (WGS) entry which is preliminary data.</text>
</comment>
<proteinExistence type="predicted"/>
<gene>
    <name evidence="3" type="ORF">VZT92_006926</name>
</gene>
<evidence type="ECO:0000313" key="4">
    <source>
        <dbReference type="Proteomes" id="UP001488805"/>
    </source>
</evidence>
<keyword evidence="4" id="KW-1185">Reference proteome</keyword>
<feature type="chain" id="PRO_5043777323" description="Secreted protein" evidence="2">
    <location>
        <begin position="29"/>
        <end position="79"/>
    </location>
</feature>
<feature type="compositionally biased region" description="Basic and acidic residues" evidence="1">
    <location>
        <begin position="54"/>
        <end position="79"/>
    </location>
</feature>
<organism evidence="3 4">
    <name type="scientific">Zoarces viviparus</name>
    <name type="common">Viviparous eelpout</name>
    <name type="synonym">Blennius viviparus</name>
    <dbReference type="NCBI Taxonomy" id="48416"/>
    <lineage>
        <taxon>Eukaryota</taxon>
        <taxon>Metazoa</taxon>
        <taxon>Chordata</taxon>
        <taxon>Craniata</taxon>
        <taxon>Vertebrata</taxon>
        <taxon>Euteleostomi</taxon>
        <taxon>Actinopterygii</taxon>
        <taxon>Neopterygii</taxon>
        <taxon>Teleostei</taxon>
        <taxon>Neoteleostei</taxon>
        <taxon>Acanthomorphata</taxon>
        <taxon>Eupercaria</taxon>
        <taxon>Perciformes</taxon>
        <taxon>Cottioidei</taxon>
        <taxon>Zoarcales</taxon>
        <taxon>Zoarcidae</taxon>
        <taxon>Zoarcinae</taxon>
        <taxon>Zoarces</taxon>
    </lineage>
</organism>
<evidence type="ECO:0000313" key="3">
    <source>
        <dbReference type="EMBL" id="KAK9534484.1"/>
    </source>
</evidence>